<evidence type="ECO:0000313" key="2">
    <source>
        <dbReference type="EMBL" id="SPS02746.1"/>
    </source>
</evidence>
<accession>A0A375JGJ4</accession>
<dbReference type="SUPFAM" id="SSF52540">
    <property type="entry name" value="P-loop containing nucleoside triphosphate hydrolases"/>
    <property type="match status" value="1"/>
</dbReference>
<dbReference type="GO" id="GO:0006302">
    <property type="term" value="P:double-strand break repair"/>
    <property type="evidence" value="ECO:0007669"/>
    <property type="project" value="InterPro"/>
</dbReference>
<dbReference type="InterPro" id="IPR038729">
    <property type="entry name" value="Rad50/SbcC_AAA"/>
</dbReference>
<dbReference type="EMBL" id="OVTA01000092">
    <property type="protein sequence ID" value="SPS02746.1"/>
    <property type="molecule type" value="Genomic_DNA"/>
</dbReference>
<dbReference type="RefSeq" id="WP_220377302.1">
    <property type="nucleotide sequence ID" value="NZ_OVTA01000092.1"/>
</dbReference>
<evidence type="ECO:0000313" key="3">
    <source>
        <dbReference type="Proteomes" id="UP000256805"/>
    </source>
</evidence>
<feature type="domain" description="Rad50/SbcC-type AAA" evidence="1">
    <location>
        <begin position="2"/>
        <end position="49"/>
    </location>
</feature>
<reference evidence="2 3" key="1">
    <citation type="submission" date="2018-01" db="EMBL/GenBank/DDBJ databases">
        <authorList>
            <person name="Gaut B.S."/>
            <person name="Morton B.R."/>
            <person name="Clegg M.T."/>
            <person name="Duvall M.R."/>
        </authorList>
    </citation>
    <scope>NUCLEOTIDE SEQUENCE [LARGE SCALE GENOMIC DNA]</scope>
    <source>
        <strain evidence="2">Cupriavidus taiwanensis cmp 52</strain>
    </source>
</reference>
<gene>
    <name evidence="2" type="ORF">CBM2634_U280003</name>
</gene>
<protein>
    <recommendedName>
        <fullName evidence="1">Rad50/SbcC-type AAA domain-containing protein</fullName>
    </recommendedName>
</protein>
<dbReference type="Proteomes" id="UP000256805">
    <property type="component" value="Unassembled WGS sequence"/>
</dbReference>
<dbReference type="InterPro" id="IPR027417">
    <property type="entry name" value="P-loop_NTPase"/>
</dbReference>
<dbReference type="GO" id="GO:0016887">
    <property type="term" value="F:ATP hydrolysis activity"/>
    <property type="evidence" value="ECO:0007669"/>
    <property type="project" value="InterPro"/>
</dbReference>
<dbReference type="Gene3D" id="3.40.50.300">
    <property type="entry name" value="P-loop containing nucleotide triphosphate hydrolases"/>
    <property type="match status" value="1"/>
</dbReference>
<sequence>MIKIREYRIYTDFTLSPNAKLNLIVGGNEAGKSTLMEAIALALTGRSASEELNPLRAGHLNTCGWVIAPAPQPRHTLCLRALASSKVHRH</sequence>
<name>A0A375JGJ4_9BURK</name>
<dbReference type="AlphaFoldDB" id="A0A375JGJ4"/>
<dbReference type="Pfam" id="PF13476">
    <property type="entry name" value="AAA_23"/>
    <property type="match status" value="1"/>
</dbReference>
<evidence type="ECO:0000259" key="1">
    <source>
        <dbReference type="Pfam" id="PF13476"/>
    </source>
</evidence>
<organism evidence="2 3">
    <name type="scientific">Cupriavidus taiwanensis</name>
    <dbReference type="NCBI Taxonomy" id="164546"/>
    <lineage>
        <taxon>Bacteria</taxon>
        <taxon>Pseudomonadati</taxon>
        <taxon>Pseudomonadota</taxon>
        <taxon>Betaproteobacteria</taxon>
        <taxon>Burkholderiales</taxon>
        <taxon>Burkholderiaceae</taxon>
        <taxon>Cupriavidus</taxon>
    </lineage>
</organism>
<proteinExistence type="predicted"/>